<dbReference type="RefSeq" id="XP_074218673.1">
    <property type="nucleotide sequence ID" value="XM_074362572.1"/>
</dbReference>
<gene>
    <name evidence="2" type="primary">STKLD1</name>
</gene>
<organism evidence="1 2">
    <name type="scientific">Camelus bactrianus</name>
    <name type="common">Bactrian camel</name>
    <dbReference type="NCBI Taxonomy" id="9837"/>
    <lineage>
        <taxon>Eukaryota</taxon>
        <taxon>Metazoa</taxon>
        <taxon>Chordata</taxon>
        <taxon>Craniata</taxon>
        <taxon>Vertebrata</taxon>
        <taxon>Euteleostomi</taxon>
        <taxon>Mammalia</taxon>
        <taxon>Eutheria</taxon>
        <taxon>Laurasiatheria</taxon>
        <taxon>Artiodactyla</taxon>
        <taxon>Tylopoda</taxon>
        <taxon>Camelidae</taxon>
        <taxon>Camelus</taxon>
    </lineage>
</organism>
<name>A0AC58Q8S9_CAMBA</name>
<reference evidence="2" key="1">
    <citation type="submission" date="2025-08" db="UniProtKB">
        <authorList>
            <consortium name="RefSeq"/>
        </authorList>
    </citation>
    <scope>IDENTIFICATION</scope>
    <source>
        <tissue evidence="2">Blood</tissue>
    </source>
</reference>
<keyword evidence="1" id="KW-1185">Reference proteome</keyword>
<sequence>MPLLQLQHAHVSVYQELFVMWNSEISSLFLCLVMEHHEGSFQTVIEKKRATKTVIDSRWLQNMLGQVLDALEYLHQLDIIHRNLKPSNIALVSSDHCRLQDLSSNTLMADRAKWNIRAEEDPFQKSWMAPETLSFSFSQKSDVWSLGCIILDMASCSFVDATEAMLLRKSTRSSPDGLRGVLRTMEERKVPDAKIFNSLLPLMLQNNPSERITIRDVIHITFVSHNFRSSSTALALHGPMVPLPIIDTLLETNVASILEVMQSFSSRPEVQHRAMKRLLKMPENQLGLPWPMELVEMLVGIMKQHERVPDVQLCACSLLLRTLGHALAQDPAAVVPSDSAITPVLLSVMRSHPEKQELLVLVYGLLAIVASQEPATDELQKAGLFEHILEHLDTFSRNRDICINGLSLLWALLVDAVIVDKAPLEKAPGLIAEVMATYPADVEMAEAGCAVLWLLSLLGEQPGAPGLAGWTLDPRDEARTGPSAGCIEEHQFEEVVVLFLQSIRLCQDRVLLVNNAYRGLASLAEVSELAALQVVMPEEDSSGLTLLQETYQLHRDDPEVVESICVLLAQLASYDDILPELLSSGIEPLVEEIHGRFTSSLELVSDAGRVLRRLEASRRCSEGGQ</sequence>
<evidence type="ECO:0000313" key="1">
    <source>
        <dbReference type="Proteomes" id="UP001732780"/>
    </source>
</evidence>
<proteinExistence type="predicted"/>
<protein>
    <submittedName>
        <fullName evidence="2">Serine/threonine kinase-like domain-containing protein STKLD1 isoform X1</fullName>
    </submittedName>
</protein>
<dbReference type="Proteomes" id="UP001732780">
    <property type="component" value="Chromosome 4"/>
</dbReference>
<evidence type="ECO:0000313" key="2">
    <source>
        <dbReference type="RefSeq" id="XP_074218673.1"/>
    </source>
</evidence>
<accession>A0AC58Q8S9</accession>